<evidence type="ECO:0000313" key="1">
    <source>
        <dbReference type="EMBL" id="QXE21991.1"/>
    </source>
</evidence>
<dbReference type="KEGG" id="rsin:B6N60_00669"/>
<dbReference type="InterPro" id="IPR024508">
    <property type="entry name" value="DUF3226"/>
</dbReference>
<organism evidence="1 2">
    <name type="scientific">Richelia sinica FACHB-800</name>
    <dbReference type="NCBI Taxonomy" id="1357546"/>
    <lineage>
        <taxon>Bacteria</taxon>
        <taxon>Bacillati</taxon>
        <taxon>Cyanobacteriota</taxon>
        <taxon>Cyanophyceae</taxon>
        <taxon>Nostocales</taxon>
        <taxon>Nostocaceae</taxon>
        <taxon>Richelia</taxon>
    </lineage>
</organism>
<proteinExistence type="predicted"/>
<reference evidence="1" key="1">
    <citation type="submission" date="2017-04" db="EMBL/GenBank/DDBJ databases">
        <title>Genome deletions in a multicellular cyanobacterial endosymbiont for morphological adaptation in marine diatoms.</title>
        <authorList>
            <person name="Wang Y."/>
            <person name="Gao H."/>
            <person name="Li R."/>
            <person name="Xu X."/>
        </authorList>
    </citation>
    <scope>NUCLEOTIDE SEQUENCE</scope>
    <source>
        <strain evidence="1">FACHB 800</strain>
    </source>
</reference>
<dbReference type="Proteomes" id="UP000683511">
    <property type="component" value="Chromosome"/>
</dbReference>
<protein>
    <submittedName>
        <fullName evidence="1">Uncharacterized protein</fullName>
    </submittedName>
</protein>
<keyword evidence="2" id="KW-1185">Reference proteome</keyword>
<accession>A0A975Y3C1</accession>
<dbReference type="AlphaFoldDB" id="A0A975Y3C1"/>
<name>A0A975Y3C1_9NOST</name>
<evidence type="ECO:0000313" key="2">
    <source>
        <dbReference type="Proteomes" id="UP000683511"/>
    </source>
</evidence>
<dbReference type="Pfam" id="PF11536">
    <property type="entry name" value="DUF3226"/>
    <property type="match status" value="1"/>
</dbReference>
<dbReference type="EMBL" id="CP021056">
    <property type="protein sequence ID" value="QXE21991.1"/>
    <property type="molecule type" value="Genomic_DNA"/>
</dbReference>
<gene>
    <name evidence="1" type="ORF">B6N60_00669</name>
</gene>
<sequence length="256" mass="28527">MVRYCYIVAEGPQDIEFLIRLLKLHGLRKVTKLSVLDSFWQPLVPKTFPVDDDLMKRVPVPTFLENNELSIALHSATGITRLAKTVEESLALIPLSDIFGIGFVLDADSNEEPFDRFEALIKEIRPIGLPLPSKAGEVTNTSLRCGIFIMPNNVVAGTLEDILLECAQLNYPNLLELAKNYVSSIDKNQLTNNDLRELKKPAGENKAIISSISSILRPGRALQVSIDDNRWLEEKTLSLESINSIKIFLDKITGIA</sequence>